<dbReference type="SUPFAM" id="SSF48264">
    <property type="entry name" value="Cytochrome P450"/>
    <property type="match status" value="1"/>
</dbReference>
<dbReference type="InterPro" id="IPR036396">
    <property type="entry name" value="Cyt_P450_sf"/>
</dbReference>
<evidence type="ECO:0000256" key="6">
    <source>
        <dbReference type="ARBA" id="ARBA00023033"/>
    </source>
</evidence>
<proteinExistence type="inferred from homology"/>
<dbReference type="GO" id="GO:0016705">
    <property type="term" value="F:oxidoreductase activity, acting on paired donors, with incorporation or reduction of molecular oxygen"/>
    <property type="evidence" value="ECO:0007669"/>
    <property type="project" value="InterPro"/>
</dbReference>
<dbReference type="GO" id="GO:0005506">
    <property type="term" value="F:iron ion binding"/>
    <property type="evidence" value="ECO:0007669"/>
    <property type="project" value="InterPro"/>
</dbReference>
<evidence type="ECO:0000256" key="4">
    <source>
        <dbReference type="ARBA" id="ARBA00023002"/>
    </source>
</evidence>
<dbReference type="PRINTS" id="PR00359">
    <property type="entry name" value="BP450"/>
</dbReference>
<evidence type="ECO:0000256" key="5">
    <source>
        <dbReference type="ARBA" id="ARBA00023004"/>
    </source>
</evidence>
<keyword evidence="5 7" id="KW-0408">Iron</keyword>
<comment type="caution">
    <text evidence="8">The sequence shown here is derived from an EMBL/GenBank/DDBJ whole genome shotgun (WGS) entry which is preliminary data.</text>
</comment>
<gene>
    <name evidence="8" type="ORF">Vau01_019530</name>
</gene>
<evidence type="ECO:0000313" key="9">
    <source>
        <dbReference type="Proteomes" id="UP000612585"/>
    </source>
</evidence>
<evidence type="ECO:0000256" key="3">
    <source>
        <dbReference type="ARBA" id="ARBA00022723"/>
    </source>
</evidence>
<dbReference type="FunFam" id="1.10.630.10:FF:000018">
    <property type="entry name" value="Cytochrome P450 monooxygenase"/>
    <property type="match status" value="1"/>
</dbReference>
<dbReference type="Proteomes" id="UP000612585">
    <property type="component" value="Unassembled WGS sequence"/>
</dbReference>
<evidence type="ECO:0000256" key="1">
    <source>
        <dbReference type="ARBA" id="ARBA00010617"/>
    </source>
</evidence>
<dbReference type="PANTHER" id="PTHR46696">
    <property type="entry name" value="P450, PUTATIVE (EUROFUNG)-RELATED"/>
    <property type="match status" value="1"/>
</dbReference>
<dbReference type="GO" id="GO:0017000">
    <property type="term" value="P:antibiotic biosynthetic process"/>
    <property type="evidence" value="ECO:0007669"/>
    <property type="project" value="UniProtKB-ARBA"/>
</dbReference>
<keyword evidence="9" id="KW-1185">Reference proteome</keyword>
<name>A0A8J3Z0W7_9ACTN</name>
<dbReference type="EMBL" id="BOPG01000012">
    <property type="protein sequence ID" value="GIJ54437.1"/>
    <property type="molecule type" value="Genomic_DNA"/>
</dbReference>
<evidence type="ECO:0000256" key="2">
    <source>
        <dbReference type="ARBA" id="ARBA00022617"/>
    </source>
</evidence>
<dbReference type="InterPro" id="IPR001128">
    <property type="entry name" value="Cyt_P450"/>
</dbReference>
<comment type="similarity">
    <text evidence="1 7">Belongs to the cytochrome P450 family.</text>
</comment>
<keyword evidence="4 7" id="KW-0560">Oxidoreductase</keyword>
<dbReference type="RefSeq" id="WP_203989471.1">
    <property type="nucleotide sequence ID" value="NZ_BOPG01000012.1"/>
</dbReference>
<reference evidence="8" key="1">
    <citation type="submission" date="2021-01" db="EMBL/GenBank/DDBJ databases">
        <title>Whole genome shotgun sequence of Virgisporangium aurantiacum NBRC 16421.</title>
        <authorList>
            <person name="Komaki H."/>
            <person name="Tamura T."/>
        </authorList>
    </citation>
    <scope>NUCLEOTIDE SEQUENCE</scope>
    <source>
        <strain evidence="8">NBRC 16421</strain>
    </source>
</reference>
<organism evidence="8 9">
    <name type="scientific">Virgisporangium aurantiacum</name>
    <dbReference type="NCBI Taxonomy" id="175570"/>
    <lineage>
        <taxon>Bacteria</taxon>
        <taxon>Bacillati</taxon>
        <taxon>Actinomycetota</taxon>
        <taxon>Actinomycetes</taxon>
        <taxon>Micromonosporales</taxon>
        <taxon>Micromonosporaceae</taxon>
        <taxon>Virgisporangium</taxon>
    </lineage>
</organism>
<dbReference type="GO" id="GO:0004497">
    <property type="term" value="F:monooxygenase activity"/>
    <property type="evidence" value="ECO:0007669"/>
    <property type="project" value="UniProtKB-KW"/>
</dbReference>
<dbReference type="PROSITE" id="PS00086">
    <property type="entry name" value="CYTOCHROME_P450"/>
    <property type="match status" value="1"/>
</dbReference>
<dbReference type="Pfam" id="PF00067">
    <property type="entry name" value="p450"/>
    <property type="match status" value="1"/>
</dbReference>
<accession>A0A8J3Z0W7</accession>
<keyword evidence="6 7" id="KW-0503">Monooxygenase</keyword>
<keyword evidence="3 7" id="KW-0479">Metal-binding</keyword>
<sequence>MADLDLYGSAFHTDPYGELARLRAQDWYAGTAIGMAVLRYHEVQTLLSMRELRTPGADFLAVQGVTDGPLVDIMRGFLLNADGAAHARVRRIVNTAFTTRRVDGFRPTVAAIADDLIDAMVTREECDFVAAFAEPFALRVLYRFVGIPEDRRADLQRWTADVGLIFGFSVVEHRDRIGDALRNLDLFLDGLIAERRAAPRDDLLSVLVTAESLTDAELRAMVITLMSAGQGTVQHQLGNAMAAFLAHPDQWRLLAERPDLAAGAAEEVVRYCPSALLGVPRVAKVDVELNGLTLTAGSCVLPVTGSANRDETVFERPDTLDITRARTGHLTFGGGIHFCLGAALARLELTEALPLLAARIRDPHSAGPGTWLPPTEAVYGPLNLPIRYTPVSRP</sequence>
<protein>
    <submittedName>
        <fullName evidence="8">Cytochrome P450</fullName>
    </submittedName>
</protein>
<dbReference type="Gene3D" id="1.10.630.10">
    <property type="entry name" value="Cytochrome P450"/>
    <property type="match status" value="1"/>
</dbReference>
<evidence type="ECO:0000256" key="7">
    <source>
        <dbReference type="RuleBase" id="RU000461"/>
    </source>
</evidence>
<dbReference type="InterPro" id="IPR002397">
    <property type="entry name" value="Cyt_P450_B"/>
</dbReference>
<keyword evidence="2 7" id="KW-0349">Heme</keyword>
<dbReference type="PANTHER" id="PTHR46696:SF1">
    <property type="entry name" value="CYTOCHROME P450 YJIB-RELATED"/>
    <property type="match status" value="1"/>
</dbReference>
<dbReference type="AlphaFoldDB" id="A0A8J3Z0W7"/>
<evidence type="ECO:0000313" key="8">
    <source>
        <dbReference type="EMBL" id="GIJ54437.1"/>
    </source>
</evidence>
<dbReference type="GO" id="GO:0020037">
    <property type="term" value="F:heme binding"/>
    <property type="evidence" value="ECO:0007669"/>
    <property type="project" value="InterPro"/>
</dbReference>
<dbReference type="InterPro" id="IPR017972">
    <property type="entry name" value="Cyt_P450_CS"/>
</dbReference>